<evidence type="ECO:0000256" key="1">
    <source>
        <dbReference type="ARBA" id="ARBA00004479"/>
    </source>
</evidence>
<feature type="domain" description="Protein kinase" evidence="8">
    <location>
        <begin position="29"/>
        <end position="361"/>
    </location>
</feature>
<proteinExistence type="predicted"/>
<evidence type="ECO:0000256" key="4">
    <source>
        <dbReference type="ARBA" id="ARBA00022840"/>
    </source>
</evidence>
<dbReference type="InterPro" id="IPR000719">
    <property type="entry name" value="Prot_kinase_dom"/>
</dbReference>
<dbReference type="PANTHER" id="PTHR27005:SF492">
    <property type="entry name" value="LOW QUALITY PROTEIN: WALL-ASSOCIATED RECEPTOR KINASE-LIKE 1"/>
    <property type="match status" value="1"/>
</dbReference>
<dbReference type="Pfam" id="PF00069">
    <property type="entry name" value="Pkinase"/>
    <property type="match status" value="1"/>
</dbReference>
<sequence>MLLQLLICLSWLTVASVVATGCQEKCGNISIPYPFGIGEQNCYKSGLDLVCNESFSPPTLQLQLEDDNIPVLAISLNGTMTVNLGVSSDCFNVSLNSEWGITLSSLFTFSDTQNKFTSIGCDTNGIMENNDASEIFFKSGCVSVCDNTVMLDNVVEGSCSGIGCCQTPIPKGLQILNDRLRIAAETAGAIAYLHSASSTPVIHRDVKSSNILLDGSLIAKVADFGASRLVPLDRTHVSTLVQGTLGYLDPEYFHSSQLTEKSDVYSFGVVLVELLTGEKPLCPERSQDDRNLATYFITLLNENRFFQLLDSQIMNEGKERVVACTELAKRCLNLRGEERPTMKEVAMELEGLRRFERHPWALQKNEERTSLVSESQDLYSVDLTSYTSNASGQYSMGVMSMSIPPR</sequence>
<accession>A0A7J7P549</accession>
<dbReference type="AlphaFoldDB" id="A0A7J7P549"/>
<keyword evidence="10" id="KW-1185">Reference proteome</keyword>
<dbReference type="Gene3D" id="1.10.510.10">
    <property type="entry name" value="Transferase(Phosphotransferase) domain 1"/>
    <property type="match status" value="1"/>
</dbReference>
<dbReference type="Pfam" id="PF13947">
    <property type="entry name" value="GUB_WAK_bind"/>
    <property type="match status" value="1"/>
</dbReference>
<evidence type="ECO:0000313" key="10">
    <source>
        <dbReference type="Proteomes" id="UP000541444"/>
    </source>
</evidence>
<dbReference type="PANTHER" id="PTHR27005">
    <property type="entry name" value="WALL-ASSOCIATED RECEPTOR KINASE-LIKE 21"/>
    <property type="match status" value="1"/>
</dbReference>
<dbReference type="InterPro" id="IPR045274">
    <property type="entry name" value="WAK-like"/>
</dbReference>
<evidence type="ECO:0000256" key="7">
    <source>
        <dbReference type="SAM" id="SignalP"/>
    </source>
</evidence>
<keyword evidence="4" id="KW-0067">ATP-binding</keyword>
<dbReference type="GO" id="GO:0005886">
    <property type="term" value="C:plasma membrane"/>
    <property type="evidence" value="ECO:0007669"/>
    <property type="project" value="TreeGrafter"/>
</dbReference>
<keyword evidence="6" id="KW-0325">Glycoprotein</keyword>
<evidence type="ECO:0000256" key="6">
    <source>
        <dbReference type="ARBA" id="ARBA00023180"/>
    </source>
</evidence>
<dbReference type="GO" id="GO:0030247">
    <property type="term" value="F:polysaccharide binding"/>
    <property type="evidence" value="ECO:0007669"/>
    <property type="project" value="InterPro"/>
</dbReference>
<gene>
    <name evidence="9" type="ORF">GIB67_033786</name>
</gene>
<feature type="chain" id="PRO_5029447012" description="Protein kinase domain-containing protein" evidence="7">
    <location>
        <begin position="20"/>
        <end position="406"/>
    </location>
</feature>
<dbReference type="OrthoDB" id="544619at2759"/>
<dbReference type="InterPro" id="IPR011009">
    <property type="entry name" value="Kinase-like_dom_sf"/>
</dbReference>
<dbReference type="InterPro" id="IPR025287">
    <property type="entry name" value="WAK_GUB"/>
</dbReference>
<evidence type="ECO:0000256" key="2">
    <source>
        <dbReference type="ARBA" id="ARBA00022729"/>
    </source>
</evidence>
<keyword evidence="3" id="KW-0547">Nucleotide-binding</keyword>
<evidence type="ECO:0000256" key="3">
    <source>
        <dbReference type="ARBA" id="ARBA00022741"/>
    </source>
</evidence>
<dbReference type="GO" id="GO:0007166">
    <property type="term" value="P:cell surface receptor signaling pathway"/>
    <property type="evidence" value="ECO:0007669"/>
    <property type="project" value="InterPro"/>
</dbReference>
<dbReference type="GO" id="GO:0005524">
    <property type="term" value="F:ATP binding"/>
    <property type="evidence" value="ECO:0007669"/>
    <property type="project" value="UniProtKB-KW"/>
</dbReference>
<dbReference type="PROSITE" id="PS00108">
    <property type="entry name" value="PROTEIN_KINASE_ST"/>
    <property type="match status" value="1"/>
</dbReference>
<keyword evidence="2 7" id="KW-0732">Signal</keyword>
<keyword evidence="5" id="KW-1015">Disulfide bond</keyword>
<organism evidence="9 10">
    <name type="scientific">Kingdonia uniflora</name>
    <dbReference type="NCBI Taxonomy" id="39325"/>
    <lineage>
        <taxon>Eukaryota</taxon>
        <taxon>Viridiplantae</taxon>
        <taxon>Streptophyta</taxon>
        <taxon>Embryophyta</taxon>
        <taxon>Tracheophyta</taxon>
        <taxon>Spermatophyta</taxon>
        <taxon>Magnoliopsida</taxon>
        <taxon>Ranunculales</taxon>
        <taxon>Circaeasteraceae</taxon>
        <taxon>Kingdonia</taxon>
    </lineage>
</organism>
<evidence type="ECO:0000256" key="5">
    <source>
        <dbReference type="ARBA" id="ARBA00023157"/>
    </source>
</evidence>
<dbReference type="SUPFAM" id="SSF56112">
    <property type="entry name" value="Protein kinase-like (PK-like)"/>
    <property type="match status" value="1"/>
</dbReference>
<evidence type="ECO:0000313" key="9">
    <source>
        <dbReference type="EMBL" id="KAF6174254.1"/>
    </source>
</evidence>
<comment type="caution">
    <text evidence="9">The sequence shown here is derived from an EMBL/GenBank/DDBJ whole genome shotgun (WGS) entry which is preliminary data.</text>
</comment>
<dbReference type="Proteomes" id="UP000541444">
    <property type="component" value="Unassembled WGS sequence"/>
</dbReference>
<dbReference type="InterPro" id="IPR008271">
    <property type="entry name" value="Ser/Thr_kinase_AS"/>
</dbReference>
<comment type="subcellular location">
    <subcellularLocation>
        <location evidence="1">Membrane</location>
        <topology evidence="1">Single-pass type I membrane protein</topology>
    </subcellularLocation>
</comment>
<name>A0A7J7P549_9MAGN</name>
<dbReference type="EMBL" id="JACGCM010000287">
    <property type="protein sequence ID" value="KAF6174254.1"/>
    <property type="molecule type" value="Genomic_DNA"/>
</dbReference>
<reference evidence="9 10" key="1">
    <citation type="journal article" date="2020" name="IScience">
        <title>Genome Sequencing of the Endangered Kingdonia uniflora (Circaeasteraceae, Ranunculales) Reveals Potential Mechanisms of Evolutionary Specialization.</title>
        <authorList>
            <person name="Sun Y."/>
            <person name="Deng T."/>
            <person name="Zhang A."/>
            <person name="Moore M.J."/>
            <person name="Landis J.B."/>
            <person name="Lin N."/>
            <person name="Zhang H."/>
            <person name="Zhang X."/>
            <person name="Huang J."/>
            <person name="Zhang X."/>
            <person name="Sun H."/>
            <person name="Wang H."/>
        </authorList>
    </citation>
    <scope>NUCLEOTIDE SEQUENCE [LARGE SCALE GENOMIC DNA]</scope>
    <source>
        <strain evidence="9">TB1705</strain>
        <tissue evidence="9">Leaf</tissue>
    </source>
</reference>
<dbReference type="GO" id="GO:0004674">
    <property type="term" value="F:protein serine/threonine kinase activity"/>
    <property type="evidence" value="ECO:0007669"/>
    <property type="project" value="TreeGrafter"/>
</dbReference>
<dbReference type="SMART" id="SM00220">
    <property type="entry name" value="S_TKc"/>
    <property type="match status" value="1"/>
</dbReference>
<evidence type="ECO:0000259" key="8">
    <source>
        <dbReference type="PROSITE" id="PS50011"/>
    </source>
</evidence>
<dbReference type="PROSITE" id="PS50011">
    <property type="entry name" value="PROTEIN_KINASE_DOM"/>
    <property type="match status" value="1"/>
</dbReference>
<protein>
    <recommendedName>
        <fullName evidence="8">Protein kinase domain-containing protein</fullName>
    </recommendedName>
</protein>
<feature type="signal peptide" evidence="7">
    <location>
        <begin position="1"/>
        <end position="19"/>
    </location>
</feature>
<dbReference type="FunFam" id="1.10.510.10:FF:000084">
    <property type="entry name" value="Wall-associated receptor kinase 2"/>
    <property type="match status" value="1"/>
</dbReference>